<evidence type="ECO:0000313" key="3">
    <source>
        <dbReference type="Proteomes" id="UP000588098"/>
    </source>
</evidence>
<comment type="caution">
    <text evidence="2">The sequence shown here is derived from an EMBL/GenBank/DDBJ whole genome shotgun (WGS) entry which is preliminary data.</text>
</comment>
<accession>A0A7W9UZV8</accession>
<feature type="region of interest" description="Disordered" evidence="1">
    <location>
        <begin position="1"/>
        <end position="123"/>
    </location>
</feature>
<feature type="compositionally biased region" description="Low complexity" evidence="1">
    <location>
        <begin position="50"/>
        <end position="69"/>
    </location>
</feature>
<reference evidence="2 3" key="1">
    <citation type="submission" date="2020-08" db="EMBL/GenBank/DDBJ databases">
        <title>Genomic Encyclopedia of Type Strains, Phase III (KMG-III): the genomes of soil and plant-associated and newly described type strains.</title>
        <authorList>
            <person name="Whitman W."/>
        </authorList>
    </citation>
    <scope>NUCLEOTIDE SEQUENCE [LARGE SCALE GENOMIC DNA]</scope>
    <source>
        <strain evidence="2 3">CECT 8305</strain>
    </source>
</reference>
<gene>
    <name evidence="2" type="ORF">FHS42_004552</name>
</gene>
<evidence type="ECO:0000256" key="1">
    <source>
        <dbReference type="SAM" id="MobiDB-lite"/>
    </source>
</evidence>
<organism evidence="2 3">
    <name type="scientific">Streptomyces zagrosensis</name>
    <dbReference type="NCBI Taxonomy" id="1042984"/>
    <lineage>
        <taxon>Bacteria</taxon>
        <taxon>Bacillati</taxon>
        <taxon>Actinomycetota</taxon>
        <taxon>Actinomycetes</taxon>
        <taxon>Kitasatosporales</taxon>
        <taxon>Streptomycetaceae</taxon>
        <taxon>Streptomyces</taxon>
    </lineage>
</organism>
<feature type="compositionally biased region" description="Pro residues" evidence="1">
    <location>
        <begin position="162"/>
        <end position="171"/>
    </location>
</feature>
<feature type="region of interest" description="Disordered" evidence="1">
    <location>
        <begin position="155"/>
        <end position="177"/>
    </location>
</feature>
<proteinExistence type="predicted"/>
<sequence>MDEPMSSAPPRPGHTLAAEADAVLPAEPTPAGGQACGTELRPPAQPVLPAPATEPARAPAAPHVPAASDPVDESGRPEQSGFGGEPAAEQGERQLGATEREPGELTAPLGISRTPTQNPEVDAGLDRLGGLDHLPIDGHLEVYEDVHQGLRDVLDALDQRPGPGPRVPAPSPHHHRS</sequence>
<name>A0A7W9UZV8_9ACTN</name>
<dbReference type="EMBL" id="JACHJL010000011">
    <property type="protein sequence ID" value="MBB5937473.1"/>
    <property type="molecule type" value="Genomic_DNA"/>
</dbReference>
<dbReference type="Proteomes" id="UP000588098">
    <property type="component" value="Unassembled WGS sequence"/>
</dbReference>
<protein>
    <submittedName>
        <fullName evidence="2">Uncharacterized protein</fullName>
    </submittedName>
</protein>
<evidence type="ECO:0000313" key="2">
    <source>
        <dbReference type="EMBL" id="MBB5937473.1"/>
    </source>
</evidence>
<dbReference type="AlphaFoldDB" id="A0A7W9UZV8"/>
<dbReference type="RefSeq" id="WP_376772661.1">
    <property type="nucleotide sequence ID" value="NZ_JACHJL010000011.1"/>
</dbReference>
<keyword evidence="3" id="KW-1185">Reference proteome</keyword>